<dbReference type="AlphaFoldDB" id="A0A6L9U8Q7"/>
<reference evidence="2 3" key="1">
    <citation type="submission" date="2019-12" db="EMBL/GenBank/DDBJ databases">
        <title>Rhizobium genotypes associated with high levels of biological nitrogen fixation by grain legumes in a temperate-maritime cropping system.</title>
        <authorList>
            <person name="Maluk M."/>
            <person name="Francesc Ferrando Molina F."/>
            <person name="Lopez Del Egido L."/>
            <person name="Lafos M."/>
            <person name="Langarica-Fuentes A."/>
            <person name="Gebre Yohannes G."/>
            <person name="Young M.W."/>
            <person name="Martin P."/>
            <person name="Gantlett R."/>
            <person name="Kenicer G."/>
            <person name="Hawes C."/>
            <person name="Begg G.S."/>
            <person name="Quilliam R.S."/>
            <person name="Squire G.R."/>
            <person name="Poole P.S."/>
            <person name="Young P.W."/>
            <person name="Iannetta P.M."/>
            <person name="James E.K."/>
        </authorList>
    </citation>
    <scope>NUCLEOTIDE SEQUENCE [LARGE SCALE GENOMIC DNA]</scope>
    <source>
        <strain evidence="2 3">JHI1118</strain>
    </source>
</reference>
<evidence type="ECO:0000313" key="3">
    <source>
        <dbReference type="Proteomes" id="UP000483035"/>
    </source>
</evidence>
<accession>A0A6L9U8Q7</accession>
<protein>
    <submittedName>
        <fullName evidence="2">DUF4381 family protein</fullName>
    </submittedName>
</protein>
<keyword evidence="1" id="KW-0472">Membrane</keyword>
<name>A0A6L9U8Q7_9HYPH</name>
<dbReference type="InterPro" id="IPR025489">
    <property type="entry name" value="DUF4381"/>
</dbReference>
<gene>
    <name evidence="2" type="ORF">GR212_22410</name>
</gene>
<proteinExistence type="predicted"/>
<dbReference type="Pfam" id="PF14316">
    <property type="entry name" value="DUF4381"/>
    <property type="match status" value="1"/>
</dbReference>
<keyword evidence="1" id="KW-1133">Transmembrane helix</keyword>
<dbReference type="EMBL" id="WUEY01000011">
    <property type="protein sequence ID" value="NEI72343.1"/>
    <property type="molecule type" value="Genomic_DNA"/>
</dbReference>
<sequence length="171" mass="19032">MASGASIDQMTNVALRSLHDVAVPQPVAWLPQTWGWAVLFIVAVAALGTYAWSRWRRYRKNAYRREALRLVDRIADNVEGTGLQRRQMEELAEIVKRTALATWQRERVAGLAGADWNAFLGASFDGSENSALKSLLDDLEYRKDGTPEQVSPMAAGDAIAGARRWIEGHHV</sequence>
<evidence type="ECO:0000313" key="2">
    <source>
        <dbReference type="EMBL" id="NEI72343.1"/>
    </source>
</evidence>
<evidence type="ECO:0000256" key="1">
    <source>
        <dbReference type="SAM" id="Phobius"/>
    </source>
</evidence>
<keyword evidence="1" id="KW-0812">Transmembrane</keyword>
<organism evidence="2 3">
    <name type="scientific">Rhizobium lusitanum</name>
    <dbReference type="NCBI Taxonomy" id="293958"/>
    <lineage>
        <taxon>Bacteria</taxon>
        <taxon>Pseudomonadati</taxon>
        <taxon>Pseudomonadota</taxon>
        <taxon>Alphaproteobacteria</taxon>
        <taxon>Hyphomicrobiales</taxon>
        <taxon>Rhizobiaceae</taxon>
        <taxon>Rhizobium/Agrobacterium group</taxon>
        <taxon>Rhizobium</taxon>
    </lineage>
</organism>
<comment type="caution">
    <text evidence="2">The sequence shown here is derived from an EMBL/GenBank/DDBJ whole genome shotgun (WGS) entry which is preliminary data.</text>
</comment>
<feature type="transmembrane region" description="Helical" evidence="1">
    <location>
        <begin position="34"/>
        <end position="52"/>
    </location>
</feature>
<dbReference type="Proteomes" id="UP000483035">
    <property type="component" value="Unassembled WGS sequence"/>
</dbReference>